<accession>A0A3S0SMR4</accession>
<protein>
    <recommendedName>
        <fullName evidence="4">Serine aminopeptidase S33 domain-containing protein</fullName>
    </recommendedName>
</protein>
<dbReference type="RefSeq" id="WP_127092532.1">
    <property type="nucleotide sequence ID" value="NZ_RAHC01000001.1"/>
</dbReference>
<evidence type="ECO:0000313" key="3">
    <source>
        <dbReference type="Proteomes" id="UP000274545"/>
    </source>
</evidence>
<evidence type="ECO:0008006" key="4">
    <source>
        <dbReference type="Google" id="ProtNLM"/>
    </source>
</evidence>
<keyword evidence="1" id="KW-0812">Transmembrane</keyword>
<keyword evidence="1" id="KW-1133">Transmembrane helix</keyword>
<feature type="transmembrane region" description="Helical" evidence="1">
    <location>
        <begin position="6"/>
        <end position="27"/>
    </location>
</feature>
<evidence type="ECO:0000313" key="2">
    <source>
        <dbReference type="EMBL" id="RUP78227.1"/>
    </source>
</evidence>
<evidence type="ECO:0000256" key="1">
    <source>
        <dbReference type="SAM" id="Phobius"/>
    </source>
</evidence>
<proteinExistence type="predicted"/>
<name>A0A3S0SMR4_9MOLU</name>
<dbReference type="InterPro" id="IPR029058">
    <property type="entry name" value="AB_hydrolase_fold"/>
</dbReference>
<reference evidence="2 3" key="1">
    <citation type="journal article" date="2019" name="Genome Biol. Evol.">
        <title>Toxin and genome evolution in a Drosophila defensive symbiosis.</title>
        <authorList>
            <person name="Ballinger M.J."/>
            <person name="Gawryluk R.M."/>
            <person name="Perlman S.J."/>
        </authorList>
    </citation>
    <scope>NUCLEOTIDE SEQUENCE [LARGE SCALE GENOMIC DNA]</scope>
    <source>
        <strain evidence="3">sNeo</strain>
    </source>
</reference>
<dbReference type="Gene3D" id="3.40.50.1820">
    <property type="entry name" value="alpha/beta hydrolase"/>
    <property type="match status" value="1"/>
</dbReference>
<dbReference type="AlphaFoldDB" id="A0A3S0SMR4"/>
<dbReference type="Proteomes" id="UP000274545">
    <property type="component" value="Unassembled WGS sequence"/>
</dbReference>
<comment type="caution">
    <text evidence="2">The sequence shown here is derived from an EMBL/GenBank/DDBJ whole genome shotgun (WGS) entry which is preliminary data.</text>
</comment>
<gene>
    <name evidence="2" type="ORF">D6D54_01875</name>
</gene>
<sequence>MTSFIKTDLIIVICAIVGIFLCCYLLFRFYRLFNKKAKPGQIQLPEYIENKHFITTDQYELTTLGTVNKDSEYILLAVHDLYGAKENFMGLVNNDELLKNKISVITFNQRNVKDNVSARIKNVGVLVNDIFDVITALKNKYEQQKIILLLEGFSISLIGLLLKKQPLVEKVILVNPVTNHKGIRFSITSKIGIGIGFIFNLDKLLKIHIDYQVLSQNESYSQLMLQKEQTYFLNQILQFNYLNKKLLKQLNKIKLTTLIVQAENDKFYNNKKVNLINNKMINIVKVSVAKHYLFTDKNIDHKIFTEIINLKQN</sequence>
<keyword evidence="1" id="KW-0472">Membrane</keyword>
<dbReference type="SUPFAM" id="SSF53474">
    <property type="entry name" value="alpha/beta-Hydrolases"/>
    <property type="match status" value="1"/>
</dbReference>
<dbReference type="EMBL" id="RAHC01000001">
    <property type="protein sequence ID" value="RUP78227.1"/>
    <property type="molecule type" value="Genomic_DNA"/>
</dbReference>
<organism evidence="2 3">
    <name type="scientific">Spiroplasma poulsonii</name>
    <dbReference type="NCBI Taxonomy" id="2138"/>
    <lineage>
        <taxon>Bacteria</taxon>
        <taxon>Bacillati</taxon>
        <taxon>Mycoplasmatota</taxon>
        <taxon>Mollicutes</taxon>
        <taxon>Entomoplasmatales</taxon>
        <taxon>Spiroplasmataceae</taxon>
        <taxon>Spiroplasma</taxon>
    </lineage>
</organism>